<organism evidence="2 3">
    <name type="scientific">Blastomyces percursus</name>
    <dbReference type="NCBI Taxonomy" id="1658174"/>
    <lineage>
        <taxon>Eukaryota</taxon>
        <taxon>Fungi</taxon>
        <taxon>Dikarya</taxon>
        <taxon>Ascomycota</taxon>
        <taxon>Pezizomycotina</taxon>
        <taxon>Eurotiomycetes</taxon>
        <taxon>Eurotiomycetidae</taxon>
        <taxon>Onygenales</taxon>
        <taxon>Ajellomycetaceae</taxon>
        <taxon>Blastomyces</taxon>
    </lineage>
</organism>
<dbReference type="VEuPathDB" id="FungiDB:ACJ73_06002"/>
<evidence type="ECO:0000313" key="2">
    <source>
        <dbReference type="EMBL" id="OJD22647.1"/>
    </source>
</evidence>
<sequence>MGSDRAYIERVIAIRAEFKQLGFNLPDYIFFDRLLYGVTKGWATLIRNRMDEAAKNVNAPPIEDDFMGLCRDILLRLPASVTSSTARDSRSQTHAVDRGRTQQCEC</sequence>
<feature type="region of interest" description="Disordered" evidence="1">
    <location>
        <begin position="81"/>
        <end position="106"/>
    </location>
</feature>
<dbReference type="OrthoDB" id="4188776at2759"/>
<protein>
    <submittedName>
        <fullName evidence="2">Uncharacterized protein</fullName>
    </submittedName>
</protein>
<feature type="compositionally biased region" description="Basic and acidic residues" evidence="1">
    <location>
        <begin position="87"/>
        <end position="100"/>
    </location>
</feature>
<proteinExistence type="predicted"/>
<comment type="caution">
    <text evidence="2">The sequence shown here is derived from an EMBL/GenBank/DDBJ whole genome shotgun (WGS) entry which is preliminary data.</text>
</comment>
<evidence type="ECO:0000256" key="1">
    <source>
        <dbReference type="SAM" id="MobiDB-lite"/>
    </source>
</evidence>
<dbReference type="AlphaFoldDB" id="A0A1J9R2D6"/>
<dbReference type="Proteomes" id="UP000242791">
    <property type="component" value="Unassembled WGS sequence"/>
</dbReference>
<keyword evidence="3" id="KW-1185">Reference proteome</keyword>
<accession>A0A1J9R2D6</accession>
<name>A0A1J9R2D6_9EURO</name>
<gene>
    <name evidence="2" type="ORF">ACJ73_06002</name>
</gene>
<evidence type="ECO:0000313" key="3">
    <source>
        <dbReference type="Proteomes" id="UP000242791"/>
    </source>
</evidence>
<reference evidence="2 3" key="1">
    <citation type="submission" date="2015-08" db="EMBL/GenBank/DDBJ databases">
        <title>Emmonsia species relationships and genome sequence.</title>
        <authorList>
            <person name="Cuomo C.A."/>
            <person name="Schwartz I.S."/>
            <person name="Kenyon C."/>
            <person name="De Hoog G.S."/>
            <person name="Govender N.P."/>
            <person name="Botha A."/>
            <person name="Moreno L."/>
            <person name="De Vries M."/>
            <person name="Munoz J.F."/>
            <person name="Stielow J.B."/>
        </authorList>
    </citation>
    <scope>NUCLEOTIDE SEQUENCE [LARGE SCALE GENOMIC DNA]</scope>
    <source>
        <strain evidence="2 3">EI222</strain>
    </source>
</reference>
<dbReference type="EMBL" id="LGTZ01000996">
    <property type="protein sequence ID" value="OJD22647.1"/>
    <property type="molecule type" value="Genomic_DNA"/>
</dbReference>